<dbReference type="SUPFAM" id="SSF57716">
    <property type="entry name" value="Glucocorticoid receptor-like (DNA-binding domain)"/>
    <property type="match status" value="1"/>
</dbReference>
<evidence type="ECO:0000313" key="11">
    <source>
        <dbReference type="EMBL" id="KAF5405130.1"/>
    </source>
</evidence>
<feature type="domain" description="Nuclear receptor" evidence="10">
    <location>
        <begin position="861"/>
        <end position="889"/>
    </location>
</feature>
<organism evidence="11 12">
    <name type="scientific">Paragonimus heterotremus</name>
    <dbReference type="NCBI Taxonomy" id="100268"/>
    <lineage>
        <taxon>Eukaryota</taxon>
        <taxon>Metazoa</taxon>
        <taxon>Spiralia</taxon>
        <taxon>Lophotrochozoa</taxon>
        <taxon>Platyhelminthes</taxon>
        <taxon>Trematoda</taxon>
        <taxon>Digenea</taxon>
        <taxon>Plagiorchiida</taxon>
        <taxon>Troglotremata</taxon>
        <taxon>Troglotrematidae</taxon>
        <taxon>Paragonimus</taxon>
    </lineage>
</organism>
<evidence type="ECO:0000256" key="3">
    <source>
        <dbReference type="ARBA" id="ARBA00022833"/>
    </source>
</evidence>
<evidence type="ECO:0000256" key="9">
    <source>
        <dbReference type="SAM" id="MobiDB-lite"/>
    </source>
</evidence>
<dbReference type="Gene3D" id="3.30.50.10">
    <property type="entry name" value="Erythroid Transcription Factor GATA-1, subunit A"/>
    <property type="match status" value="1"/>
</dbReference>
<dbReference type="PRINTS" id="PR00047">
    <property type="entry name" value="STROIDFINGER"/>
</dbReference>
<keyword evidence="4" id="KW-0805">Transcription regulation</keyword>
<sequence>MLAPNSFVYKLYEDCDETTEFSRMYSDTDTVRPLRDISISANQYCPTSSKVSMIQSTSDKNSNACTAEFSCVSNAASTPHRKSVHPSLTPSSQRIPFIDLCACKEDCSNDIHISNETVSEYPNPLLGEADVSLDNNCQLWSSTLSQVAAVAAAAMVCASVGDEQANDSNVKASNYTLSSERESFSSPKSNLNESFSVPKKTICDTDYTYSCESDYITCNLNDGFASSLKNGDINANMEVRRHDIAQPLSEVQRHYSHQYRRYYELTNGENLAGNNLVRTDFREIKTCTNGTEYTDETVTKRMCEHHNLSQVEEISPPSGQHHGKVQKSITVEKKMDDDEACSVSFSEPTNCTQQAVSSHLFRASTRLSEYHKLDLYGTPSIVHENHQHTSSNTEARSVTHPIQRCARTPHRTAATLVPKLEDEVSAGLPAPSRDIRLDLFDSHSGHFTSKQNPISRIEQACVNDANLTVNNFFTHKEDVLFGSKRTLEQCYSERDGYEEGLSFERDWKTCFSKSLSDYDSHLIHSTLLASRFEAERVKEFSSLPFYQYDPQMREKRDQSFPYGPASYCETTEHTPQILGSGSLPSWPNSLTPQCNSAAHNCTSEQTNLSPLSYLSASIFPTTFYNDAAQTRMDASYLAAQQALLATYIQREVRSNELQSLQECSVHVSEAHTLEKPSDFGFSPESVCDRTDNGANGHISRRGSFEQEFVYPKTVVQPEKHSELFEISHLQSDCYGQINPISRVESIQTSKGFPSALHSIGCSSHRFPHSVGFSIDNTQTSPSQSYYQECFDKKRTFYEFTPTGCGQPGMSPGDQRFNTSDSSPSISSVPSTSSPALTKLGKTMTFSGAALGAVKQTELNFNQQCLVCGDSAACQHYGVRTCEGCKGFFKVSQVFIVISHTSQGSAPYF</sequence>
<evidence type="ECO:0000256" key="2">
    <source>
        <dbReference type="ARBA" id="ARBA00022771"/>
    </source>
</evidence>
<evidence type="ECO:0000256" key="4">
    <source>
        <dbReference type="ARBA" id="ARBA00023015"/>
    </source>
</evidence>
<dbReference type="InterPro" id="IPR001628">
    <property type="entry name" value="Znf_hrmn_rcpt"/>
</dbReference>
<dbReference type="GO" id="GO:0043565">
    <property type="term" value="F:sequence-specific DNA binding"/>
    <property type="evidence" value="ECO:0007669"/>
    <property type="project" value="InterPro"/>
</dbReference>
<dbReference type="PROSITE" id="PS51030">
    <property type="entry name" value="NUCLEAR_REC_DBD_2"/>
    <property type="match status" value="1"/>
</dbReference>
<dbReference type="SMART" id="SM00399">
    <property type="entry name" value="ZnF_C4"/>
    <property type="match status" value="1"/>
</dbReference>
<evidence type="ECO:0000256" key="5">
    <source>
        <dbReference type="ARBA" id="ARBA00023125"/>
    </source>
</evidence>
<dbReference type="PANTHER" id="PTHR47630">
    <property type="entry name" value="NUCLEAR HORMONE RECEPTOR FAMILY-RELATED-RELATED"/>
    <property type="match status" value="1"/>
</dbReference>
<evidence type="ECO:0000313" key="12">
    <source>
        <dbReference type="Proteomes" id="UP000748531"/>
    </source>
</evidence>
<evidence type="ECO:0000256" key="8">
    <source>
        <dbReference type="ARBA" id="ARBA00023242"/>
    </source>
</evidence>
<dbReference type="EMBL" id="LUCH01000441">
    <property type="protein sequence ID" value="KAF5405130.1"/>
    <property type="molecule type" value="Genomic_DNA"/>
</dbReference>
<dbReference type="InterPro" id="IPR013088">
    <property type="entry name" value="Znf_NHR/GATA"/>
</dbReference>
<feature type="region of interest" description="Disordered" evidence="9">
    <location>
        <begin position="808"/>
        <end position="833"/>
    </location>
</feature>
<keyword evidence="8" id="KW-0539">Nucleus</keyword>
<dbReference type="OrthoDB" id="6249554at2759"/>
<keyword evidence="12" id="KW-1185">Reference proteome</keyword>
<evidence type="ECO:0000259" key="10">
    <source>
        <dbReference type="PROSITE" id="PS51030"/>
    </source>
</evidence>
<feature type="compositionally biased region" description="Low complexity" evidence="9">
    <location>
        <begin position="819"/>
        <end position="833"/>
    </location>
</feature>
<name>A0A8J4WUM5_9TREM</name>
<gene>
    <name evidence="11" type="ORF">PHET_01250</name>
</gene>
<proteinExistence type="predicted"/>
<keyword evidence="3" id="KW-0862">Zinc</keyword>
<keyword evidence="7" id="KW-0675">Receptor</keyword>
<comment type="caution">
    <text evidence="11">The sequence shown here is derived from an EMBL/GenBank/DDBJ whole genome shotgun (WGS) entry which is preliminary data.</text>
</comment>
<reference evidence="11" key="1">
    <citation type="submission" date="2019-05" db="EMBL/GenBank/DDBJ databases">
        <title>Annotation for the trematode Paragonimus heterotremus.</title>
        <authorList>
            <person name="Choi Y.-J."/>
        </authorList>
    </citation>
    <scope>NUCLEOTIDE SEQUENCE</scope>
    <source>
        <strain evidence="11">LC</strain>
    </source>
</reference>
<keyword evidence="1" id="KW-0479">Metal-binding</keyword>
<dbReference type="Proteomes" id="UP000748531">
    <property type="component" value="Unassembled WGS sequence"/>
</dbReference>
<keyword evidence="6" id="KW-0804">Transcription</keyword>
<evidence type="ECO:0000256" key="7">
    <source>
        <dbReference type="ARBA" id="ARBA00023170"/>
    </source>
</evidence>
<keyword evidence="5" id="KW-0238">DNA-binding</keyword>
<evidence type="ECO:0000256" key="6">
    <source>
        <dbReference type="ARBA" id="ARBA00023163"/>
    </source>
</evidence>
<dbReference type="Pfam" id="PF00105">
    <property type="entry name" value="zf-C4"/>
    <property type="match status" value="1"/>
</dbReference>
<protein>
    <recommendedName>
        <fullName evidence="10">Nuclear receptor domain-containing protein</fullName>
    </recommendedName>
</protein>
<dbReference type="GO" id="GO:0003700">
    <property type="term" value="F:DNA-binding transcription factor activity"/>
    <property type="evidence" value="ECO:0007669"/>
    <property type="project" value="InterPro"/>
</dbReference>
<dbReference type="PANTHER" id="PTHR47630:SF5">
    <property type="entry name" value="NR LBD DOMAIN-CONTAINING PROTEIN"/>
    <property type="match status" value="1"/>
</dbReference>
<dbReference type="InterPro" id="IPR052499">
    <property type="entry name" value="C.elegans_NHRs"/>
</dbReference>
<dbReference type="GO" id="GO:0008270">
    <property type="term" value="F:zinc ion binding"/>
    <property type="evidence" value="ECO:0007669"/>
    <property type="project" value="UniProtKB-KW"/>
</dbReference>
<dbReference type="AlphaFoldDB" id="A0A8J4WUM5"/>
<evidence type="ECO:0000256" key="1">
    <source>
        <dbReference type="ARBA" id="ARBA00022723"/>
    </source>
</evidence>
<accession>A0A8J4WUM5</accession>
<keyword evidence="2" id="KW-0863">Zinc-finger</keyword>